<dbReference type="EMBL" id="PNRE01000070">
    <property type="protein sequence ID" value="PMR68273.1"/>
    <property type="molecule type" value="Genomic_DNA"/>
</dbReference>
<keyword evidence="1" id="KW-0472">Membrane</keyword>
<comment type="caution">
    <text evidence="2">The sequence shown here is derived from an EMBL/GenBank/DDBJ whole genome shotgun (WGS) entry which is preliminary data.</text>
</comment>
<feature type="transmembrane region" description="Helical" evidence="1">
    <location>
        <begin position="12"/>
        <end position="29"/>
    </location>
</feature>
<organism evidence="2 3">
    <name type="scientific">Halomonas heilongjiangensis</name>
    <dbReference type="NCBI Taxonomy" id="1387883"/>
    <lineage>
        <taxon>Bacteria</taxon>
        <taxon>Pseudomonadati</taxon>
        <taxon>Pseudomonadota</taxon>
        <taxon>Gammaproteobacteria</taxon>
        <taxon>Oceanospirillales</taxon>
        <taxon>Halomonadaceae</taxon>
        <taxon>Halomonas</taxon>
    </lineage>
</organism>
<sequence length="197" mass="22795">MNIWDENKLIIFIAFVVPGFIAIKAYELLAPARHADSQKQVIDAVSYSCLNYAILFWPISLIENSSVSVSHPNIYFFFWLFVLFLAPVLWVFAWRLLRQWSFVQNIIPHPIQKPWDFVFSQRRSFWIIVTLKDGEKVAGKFGHKSFASSAPSEEQIYLEEEWLLNKDGGFERQAEQSAGIIILSSEIRSVELYNSGD</sequence>
<evidence type="ECO:0000313" key="2">
    <source>
        <dbReference type="EMBL" id="PMR68273.1"/>
    </source>
</evidence>
<reference evidence="2 3" key="1">
    <citation type="submission" date="2018-01" db="EMBL/GenBank/DDBJ databases">
        <title>Halomonas endophytica sp. nov., isolated from storage liquid in the stems of Populus euphratica.</title>
        <authorList>
            <person name="Chen C."/>
        </authorList>
    </citation>
    <scope>NUCLEOTIDE SEQUENCE [LARGE SCALE GENOMIC DNA]</scope>
    <source>
        <strain evidence="2 3">DSM 26881</strain>
    </source>
</reference>
<keyword evidence="1" id="KW-1133">Transmembrane helix</keyword>
<dbReference type="RefSeq" id="WP_102628826.1">
    <property type="nucleotide sequence ID" value="NZ_PDOH01000014.1"/>
</dbReference>
<feature type="transmembrane region" description="Helical" evidence="1">
    <location>
        <begin position="41"/>
        <end position="62"/>
    </location>
</feature>
<accession>A0A2N7TJA3</accession>
<proteinExistence type="predicted"/>
<keyword evidence="1" id="KW-0812">Transmembrane</keyword>
<gene>
    <name evidence="2" type="ORF">C1H66_15705</name>
</gene>
<dbReference type="InterPro" id="IPR045919">
    <property type="entry name" value="DUF6338"/>
</dbReference>
<keyword evidence="3" id="KW-1185">Reference proteome</keyword>
<dbReference type="AlphaFoldDB" id="A0A2N7TJA3"/>
<dbReference type="OrthoDB" id="6506297at2"/>
<dbReference type="Proteomes" id="UP000235346">
    <property type="component" value="Unassembled WGS sequence"/>
</dbReference>
<evidence type="ECO:0000256" key="1">
    <source>
        <dbReference type="SAM" id="Phobius"/>
    </source>
</evidence>
<evidence type="ECO:0000313" key="3">
    <source>
        <dbReference type="Proteomes" id="UP000235346"/>
    </source>
</evidence>
<name>A0A2N7TJA3_9GAMM</name>
<feature type="transmembrane region" description="Helical" evidence="1">
    <location>
        <begin position="74"/>
        <end position="97"/>
    </location>
</feature>
<protein>
    <submittedName>
        <fullName evidence="2">Uncharacterized protein</fullName>
    </submittedName>
</protein>
<dbReference type="Pfam" id="PF19865">
    <property type="entry name" value="DUF6338"/>
    <property type="match status" value="1"/>
</dbReference>